<dbReference type="RefSeq" id="WP_347610603.1">
    <property type="nucleotide sequence ID" value="NZ_JBDPZC010000006.1"/>
</dbReference>
<evidence type="ECO:0000256" key="6">
    <source>
        <dbReference type="ARBA" id="ARBA00023136"/>
    </source>
</evidence>
<keyword evidence="6 9" id="KW-0472">Membrane</keyword>
<dbReference type="NCBIfam" id="TIGR01845">
    <property type="entry name" value="outer_NodT"/>
    <property type="match status" value="1"/>
</dbReference>
<dbReference type="Gene3D" id="1.20.1600.10">
    <property type="entry name" value="Outer membrane efflux proteins (OEP)"/>
    <property type="match status" value="1"/>
</dbReference>
<proteinExistence type="inferred from homology"/>
<keyword evidence="3 9" id="KW-1134">Transmembrane beta strand</keyword>
<dbReference type="SUPFAM" id="SSF56954">
    <property type="entry name" value="Outer membrane efflux proteins (OEP)"/>
    <property type="match status" value="1"/>
</dbReference>
<feature type="region of interest" description="Disordered" evidence="11">
    <location>
        <begin position="1"/>
        <end position="29"/>
    </location>
</feature>
<dbReference type="Gene3D" id="2.20.200.10">
    <property type="entry name" value="Outer membrane efflux proteins (OEP)"/>
    <property type="match status" value="1"/>
</dbReference>
<accession>A0ABV0GFI0</accession>
<dbReference type="EMBL" id="JBDPZC010000006">
    <property type="protein sequence ID" value="MEO3713829.1"/>
    <property type="molecule type" value="Genomic_DNA"/>
</dbReference>
<evidence type="ECO:0000256" key="5">
    <source>
        <dbReference type="ARBA" id="ARBA00022729"/>
    </source>
</evidence>
<dbReference type="PANTHER" id="PTHR30203:SF20">
    <property type="entry name" value="MULTIDRUG RESISTANCE OUTER MEMBRANE PROTEIN MDTP-RELATED"/>
    <property type="match status" value="1"/>
</dbReference>
<keyword evidence="4 9" id="KW-0812">Transmembrane</keyword>
<dbReference type="InterPro" id="IPR010131">
    <property type="entry name" value="MdtP/NodT-like"/>
</dbReference>
<evidence type="ECO:0000256" key="11">
    <source>
        <dbReference type="SAM" id="MobiDB-lite"/>
    </source>
</evidence>
<protein>
    <submittedName>
        <fullName evidence="12">Efflux transporter outer membrane subunit</fullName>
    </submittedName>
</protein>
<reference evidence="12 13" key="1">
    <citation type="submission" date="2024-05" db="EMBL/GenBank/DDBJ databases">
        <title>Roseateles sp. 2.12 16S ribosomal RNA gene Genome sequencing and assembly.</title>
        <authorList>
            <person name="Woo H."/>
        </authorList>
    </citation>
    <scope>NUCLEOTIDE SEQUENCE [LARGE SCALE GENOMIC DNA]</scope>
    <source>
        <strain evidence="12 13">2.12</strain>
    </source>
</reference>
<evidence type="ECO:0000313" key="13">
    <source>
        <dbReference type="Proteomes" id="UP001462640"/>
    </source>
</evidence>
<organism evidence="12 13">
    <name type="scientific">Roseateles flavus</name>
    <dbReference type="NCBI Taxonomy" id="3149041"/>
    <lineage>
        <taxon>Bacteria</taxon>
        <taxon>Pseudomonadati</taxon>
        <taxon>Pseudomonadota</taxon>
        <taxon>Betaproteobacteria</taxon>
        <taxon>Burkholderiales</taxon>
        <taxon>Sphaerotilaceae</taxon>
        <taxon>Roseateles</taxon>
    </lineage>
</organism>
<dbReference type="Proteomes" id="UP001462640">
    <property type="component" value="Unassembled WGS sequence"/>
</dbReference>
<keyword evidence="5" id="KW-0732">Signal</keyword>
<evidence type="ECO:0000256" key="9">
    <source>
        <dbReference type="RuleBase" id="RU362097"/>
    </source>
</evidence>
<evidence type="ECO:0000256" key="7">
    <source>
        <dbReference type="ARBA" id="ARBA00023139"/>
    </source>
</evidence>
<dbReference type="InterPro" id="IPR003423">
    <property type="entry name" value="OMP_efflux"/>
</dbReference>
<comment type="similarity">
    <text evidence="2 9">Belongs to the outer membrane factor (OMF) (TC 1.B.17) family.</text>
</comment>
<evidence type="ECO:0000256" key="3">
    <source>
        <dbReference type="ARBA" id="ARBA00022452"/>
    </source>
</evidence>
<sequence>MNRHTQTFASAGRLAGATAQGAMPRQGRPTDRLTGLVLLATALGGCATPPPPGQAASLLEAQALQVPAAGAAAPAATHPWPRQDWWLALADPQLNALIDDALAHGLDPAVADARLRQAHALAGVEQSSLAPQVSASLGWQGERQSSRAVAPEQGGGRFSRQWQAGLQLEWTPDLWGGRRAAWTAALGTLRAAEVSAQDARMQLSVAVAQAYMQLAYAHVQGDIAQAEQERVAEVQRLTRQRVGSGLGTQAQLRQTDSDMASAARQRLMAERLVSMAQSTLSVLLGQGPARGAAITRPAWPSDAPLLAPAWLPLDLLSRRPDIVAARWQVESARLHVESARTAFMPNLNLAALVGVAATPWNELLRSGAGMAQLSPALNLPLFDGGRRRASLALQEAQYEEAVALYNQTLVRAVNEVADQVQAQRSLAEQLEQQQRARDAASEAWQLAEQRYRAGVGSYLDVLSVRQQLLLAEQGLAALQAQRIQDGLQLVKALGGGFQAEVEPRL</sequence>
<gene>
    <name evidence="12" type="ORF">ABDJ40_13775</name>
</gene>
<evidence type="ECO:0000256" key="10">
    <source>
        <dbReference type="SAM" id="Coils"/>
    </source>
</evidence>
<comment type="subcellular location">
    <subcellularLocation>
        <location evidence="9">Cell membrane</location>
        <topology evidence="9">Lipid-anchor</topology>
    </subcellularLocation>
    <subcellularLocation>
        <location evidence="1">Membrane</location>
    </subcellularLocation>
</comment>
<keyword evidence="13" id="KW-1185">Reference proteome</keyword>
<keyword evidence="8 9" id="KW-0449">Lipoprotein</keyword>
<feature type="coiled-coil region" evidence="10">
    <location>
        <begin position="413"/>
        <end position="443"/>
    </location>
</feature>
<keyword evidence="7 9" id="KW-0564">Palmitate</keyword>
<keyword evidence="10" id="KW-0175">Coiled coil</keyword>
<evidence type="ECO:0000256" key="8">
    <source>
        <dbReference type="ARBA" id="ARBA00023288"/>
    </source>
</evidence>
<evidence type="ECO:0000256" key="1">
    <source>
        <dbReference type="ARBA" id="ARBA00004370"/>
    </source>
</evidence>
<evidence type="ECO:0000313" key="12">
    <source>
        <dbReference type="EMBL" id="MEO3713829.1"/>
    </source>
</evidence>
<name>A0ABV0GFI0_9BURK</name>
<evidence type="ECO:0000256" key="4">
    <source>
        <dbReference type="ARBA" id="ARBA00022692"/>
    </source>
</evidence>
<evidence type="ECO:0000256" key="2">
    <source>
        <dbReference type="ARBA" id="ARBA00007613"/>
    </source>
</evidence>
<dbReference type="Pfam" id="PF02321">
    <property type="entry name" value="OEP"/>
    <property type="match status" value="2"/>
</dbReference>
<dbReference type="PANTHER" id="PTHR30203">
    <property type="entry name" value="OUTER MEMBRANE CATION EFFLUX PROTEIN"/>
    <property type="match status" value="1"/>
</dbReference>
<comment type="caution">
    <text evidence="12">The sequence shown here is derived from an EMBL/GenBank/DDBJ whole genome shotgun (WGS) entry which is preliminary data.</text>
</comment>